<dbReference type="EMBL" id="JAHLQT010007678">
    <property type="protein sequence ID" value="KAG7174193.1"/>
    <property type="molecule type" value="Genomic_DNA"/>
</dbReference>
<gene>
    <name evidence="1" type="ORF">Hamer_G003096</name>
</gene>
<reference evidence="1" key="1">
    <citation type="journal article" date="2021" name="Sci. Adv.">
        <title>The American lobster genome reveals insights on longevity, neural, and immune adaptations.</title>
        <authorList>
            <person name="Polinski J.M."/>
            <person name="Zimin A.V."/>
            <person name="Clark K.F."/>
            <person name="Kohn A.B."/>
            <person name="Sadowski N."/>
            <person name="Timp W."/>
            <person name="Ptitsyn A."/>
            <person name="Khanna P."/>
            <person name="Romanova D.Y."/>
            <person name="Williams P."/>
            <person name="Greenwood S.J."/>
            <person name="Moroz L.L."/>
            <person name="Walt D.R."/>
            <person name="Bodnar A.G."/>
        </authorList>
    </citation>
    <scope>NUCLEOTIDE SEQUENCE</scope>
    <source>
        <strain evidence="1">GMGI-L3</strain>
    </source>
</reference>
<name>A0A8J5N6P2_HOMAM</name>
<feature type="non-terminal residue" evidence="1">
    <location>
        <position position="147"/>
    </location>
</feature>
<evidence type="ECO:0000313" key="2">
    <source>
        <dbReference type="Proteomes" id="UP000747542"/>
    </source>
</evidence>
<sequence>MKGVPLAKKADLLLLGIYLIYENSSLNRSMLKRAREICRLPFLVPTRHIQNPNDSAYHKGSSRKAKNYPMLLTSADVIKYIHLLLDILHYLGCLSQQFQHRQTNVFASMNEIQVSVDLLIKYLTSPGRFWKVTLPYSKERSWVIEIL</sequence>
<organism evidence="1 2">
    <name type="scientific">Homarus americanus</name>
    <name type="common">American lobster</name>
    <dbReference type="NCBI Taxonomy" id="6706"/>
    <lineage>
        <taxon>Eukaryota</taxon>
        <taxon>Metazoa</taxon>
        <taxon>Ecdysozoa</taxon>
        <taxon>Arthropoda</taxon>
        <taxon>Crustacea</taxon>
        <taxon>Multicrustacea</taxon>
        <taxon>Malacostraca</taxon>
        <taxon>Eumalacostraca</taxon>
        <taxon>Eucarida</taxon>
        <taxon>Decapoda</taxon>
        <taxon>Pleocyemata</taxon>
        <taxon>Astacidea</taxon>
        <taxon>Nephropoidea</taxon>
        <taxon>Nephropidae</taxon>
        <taxon>Homarus</taxon>
    </lineage>
</organism>
<proteinExistence type="predicted"/>
<accession>A0A8J5N6P2</accession>
<keyword evidence="2" id="KW-1185">Reference proteome</keyword>
<comment type="caution">
    <text evidence="1">The sequence shown here is derived from an EMBL/GenBank/DDBJ whole genome shotgun (WGS) entry which is preliminary data.</text>
</comment>
<protein>
    <submittedName>
        <fullName evidence="1">Uncharacterized protein</fullName>
    </submittedName>
</protein>
<dbReference type="AlphaFoldDB" id="A0A8J5N6P2"/>
<dbReference type="Proteomes" id="UP000747542">
    <property type="component" value="Unassembled WGS sequence"/>
</dbReference>
<evidence type="ECO:0000313" key="1">
    <source>
        <dbReference type="EMBL" id="KAG7174193.1"/>
    </source>
</evidence>